<proteinExistence type="predicted"/>
<sequence>MTGSPAVPLGHAAIAAFVAAFARVRVTSLIGLLGPASAIHSILAAGSCRGLGLLTALTPLACRHWAGAINETGKRPRKTPRDLSILQAACPALPLGGPTAGETMTRQAQWT</sequence>
<keyword evidence="2" id="KW-1185">Reference proteome</keyword>
<evidence type="ECO:0000313" key="1">
    <source>
        <dbReference type="EMBL" id="EBA10430.1"/>
    </source>
</evidence>
<dbReference type="RefSeq" id="WP_005855281.1">
    <property type="nucleotide sequence ID" value="NZ_AAYA01000001.1"/>
</dbReference>
<evidence type="ECO:0000313" key="2">
    <source>
        <dbReference type="Proteomes" id="UP000005713"/>
    </source>
</evidence>
<dbReference type="EMBL" id="AAYA01000001">
    <property type="protein sequence ID" value="EBA10430.1"/>
    <property type="molecule type" value="Genomic_DNA"/>
</dbReference>
<organism evidence="1 2">
    <name type="scientific">Sagittula stellata (strain ATCC 700073 / DSM 11524 / E-37)</name>
    <dbReference type="NCBI Taxonomy" id="388399"/>
    <lineage>
        <taxon>Bacteria</taxon>
        <taxon>Pseudomonadati</taxon>
        <taxon>Pseudomonadota</taxon>
        <taxon>Alphaproteobacteria</taxon>
        <taxon>Rhodobacterales</taxon>
        <taxon>Roseobacteraceae</taxon>
        <taxon>Sagittula</taxon>
    </lineage>
</organism>
<reference evidence="1 2" key="1">
    <citation type="submission" date="2006-06" db="EMBL/GenBank/DDBJ databases">
        <authorList>
            <person name="Moran M.A."/>
            <person name="Ferriera S."/>
            <person name="Johnson J."/>
            <person name="Kravitz S."/>
            <person name="Beeson K."/>
            <person name="Sutton G."/>
            <person name="Rogers Y.-H."/>
            <person name="Friedman R."/>
            <person name="Frazier M."/>
            <person name="Venter J.C."/>
        </authorList>
    </citation>
    <scope>NUCLEOTIDE SEQUENCE [LARGE SCALE GENOMIC DNA]</scope>
    <source>
        <strain evidence="1 2">E-37</strain>
    </source>
</reference>
<protein>
    <submittedName>
        <fullName evidence="1">Uncharacterized protein</fullName>
    </submittedName>
</protein>
<accession>A3JY44</accession>
<comment type="caution">
    <text evidence="1">The sequence shown here is derived from an EMBL/GenBank/DDBJ whole genome shotgun (WGS) entry which is preliminary data.</text>
</comment>
<name>A3JY44_SAGS3</name>
<gene>
    <name evidence="1" type="ORF">SSE37_20532</name>
</gene>
<dbReference type="Proteomes" id="UP000005713">
    <property type="component" value="Unassembled WGS sequence"/>
</dbReference>
<dbReference type="AlphaFoldDB" id="A3JY44"/>